<feature type="compositionally biased region" description="Polar residues" evidence="1">
    <location>
        <begin position="677"/>
        <end position="690"/>
    </location>
</feature>
<dbReference type="Proteomes" id="UP000305948">
    <property type="component" value="Unassembled WGS sequence"/>
</dbReference>
<feature type="compositionally biased region" description="Basic and acidic residues" evidence="1">
    <location>
        <begin position="757"/>
        <end position="775"/>
    </location>
</feature>
<feature type="region of interest" description="Disordered" evidence="1">
    <location>
        <begin position="671"/>
        <end position="690"/>
    </location>
</feature>
<keyword evidence="2" id="KW-0812">Transmembrane</keyword>
<sequence>MPPSSVSHRTRTSSPPLSTIGSSQAFTLGQQPKINIVTRLAVEGKAKHGYDGAEIRMYLKLTMPRDSVTPGSTIALFPEENIKIVNSQVHPIDSNSVPYNFSSTTCPLLHSAARALNLPARSSQSYMSLFGLSAPSTPIVGSSSRRAAHNAHIPPLDERYTGQVLVSGYQVSYVLPREFPPSSRLNGIDELESRIAMSRSPGSTHRARRTSVSEKNVIQFMAAIDLWVPLLTKPPRAPYLLSIPTPRCLSNHIKLRIFPPNSSASASLHSLSSAEEDPGSWDLTADPHVTRNASSKASRASSYTHFADDESSDSSTAGFSDGCGIQGTFPSTEQVRVRWATPMKTVEGDGRRRVGVRDVKGEMTAVVLGKGRDKTGEGVVMKLEYSGTCQGVWFPGVATLLGLDVTLDGQGSDVSWLPGADARWFIDGGRGFTGYDAGSPPSMVSRPSSLEVPDVSVSSASPFKPNVRQSSSSSSLLRAPLPIQNVPDYSFESAPSSAPSSGMLTSSDSLAEGSSRLSSVNGIVPPQDDPSRPPLAPLTLHININELLPPAKNMFTFNISGIVLVKSRPSPFSYNSPSSSVSGSDAEGDVDPVAIPRFRVPAADAEMISTVVRNDVDGATVDVYNSTGDLRDAQTRRTVLQRGAAAKCGIEGGRVALRYLAAVPRTPARTRKVSAISHRTPSQASSPTMSVVQATPMAMRPERDGPLIIPWVAVTVTPLSNGIDLPNAYAVRVVLPAPTDDESEWLEFGLRQQPLDDPARSDDQEKRDIDSKPPRVEVVSASVEGVSVRFETTVAVRQDLSSSLSSLVMPSQQLRGDEWVSWVKVHVGAAGGSKVQVDYVIRNQEERTPESVKRKGKQKAKETSHLHVCLPMFALPVGCLDVNVEAAYGFDILSMESNLTHQQSNVRGRRLLRYSMEELFCPGLTIDIISTRQTSPLSGLKSTRSVMVTVPAVVCLILLICLLTANSELRQLRRSLGKCSASLELEAAPDPVTVTYTQTVLINTQSHRWFAAPTSATLRIDQILEPPVPPPTNSSPGDMREGNSTPSMPTSASSITHAASTTYAIVRSHPIHFKWPEEYDLHSAGRATMDAVAGGLGVVWQLLRRVYHYPLDPP</sequence>
<reference evidence="3 4" key="1">
    <citation type="journal article" date="2019" name="Nat. Ecol. Evol.">
        <title>Megaphylogeny resolves global patterns of mushroom evolution.</title>
        <authorList>
            <person name="Varga T."/>
            <person name="Krizsan K."/>
            <person name="Foldi C."/>
            <person name="Dima B."/>
            <person name="Sanchez-Garcia M."/>
            <person name="Sanchez-Ramirez S."/>
            <person name="Szollosi G.J."/>
            <person name="Szarkandi J.G."/>
            <person name="Papp V."/>
            <person name="Albert L."/>
            <person name="Andreopoulos W."/>
            <person name="Angelini C."/>
            <person name="Antonin V."/>
            <person name="Barry K.W."/>
            <person name="Bougher N.L."/>
            <person name="Buchanan P."/>
            <person name="Buyck B."/>
            <person name="Bense V."/>
            <person name="Catcheside P."/>
            <person name="Chovatia M."/>
            <person name="Cooper J."/>
            <person name="Damon W."/>
            <person name="Desjardin D."/>
            <person name="Finy P."/>
            <person name="Geml J."/>
            <person name="Haridas S."/>
            <person name="Hughes K."/>
            <person name="Justo A."/>
            <person name="Karasinski D."/>
            <person name="Kautmanova I."/>
            <person name="Kiss B."/>
            <person name="Kocsube S."/>
            <person name="Kotiranta H."/>
            <person name="LaButti K.M."/>
            <person name="Lechner B.E."/>
            <person name="Liimatainen K."/>
            <person name="Lipzen A."/>
            <person name="Lukacs Z."/>
            <person name="Mihaltcheva S."/>
            <person name="Morgado L.N."/>
            <person name="Niskanen T."/>
            <person name="Noordeloos M.E."/>
            <person name="Ohm R.A."/>
            <person name="Ortiz-Santana B."/>
            <person name="Ovrebo C."/>
            <person name="Racz N."/>
            <person name="Riley R."/>
            <person name="Savchenko A."/>
            <person name="Shiryaev A."/>
            <person name="Soop K."/>
            <person name="Spirin V."/>
            <person name="Szebenyi C."/>
            <person name="Tomsovsky M."/>
            <person name="Tulloss R.E."/>
            <person name="Uehling J."/>
            <person name="Grigoriev I.V."/>
            <person name="Vagvolgyi C."/>
            <person name="Papp T."/>
            <person name="Martin F.M."/>
            <person name="Miettinen O."/>
            <person name="Hibbett D.S."/>
            <person name="Nagy L.G."/>
        </authorList>
    </citation>
    <scope>NUCLEOTIDE SEQUENCE [LARGE SCALE GENOMIC DNA]</scope>
    <source>
        <strain evidence="3 4">OMC1185</strain>
    </source>
</reference>
<feature type="region of interest" description="Disordered" evidence="1">
    <location>
        <begin position="437"/>
        <end position="475"/>
    </location>
</feature>
<dbReference type="AlphaFoldDB" id="A0A5C3NCR0"/>
<keyword evidence="2" id="KW-0472">Membrane</keyword>
<gene>
    <name evidence="3" type="ORF">OE88DRAFT_1642017</name>
</gene>
<evidence type="ECO:0000256" key="2">
    <source>
        <dbReference type="SAM" id="Phobius"/>
    </source>
</evidence>
<feature type="region of interest" description="Disordered" evidence="1">
    <location>
        <begin position="1025"/>
        <end position="1053"/>
    </location>
</feature>
<feature type="region of interest" description="Disordered" evidence="1">
    <location>
        <begin position="750"/>
        <end position="776"/>
    </location>
</feature>
<organism evidence="3 4">
    <name type="scientific">Heliocybe sulcata</name>
    <dbReference type="NCBI Taxonomy" id="5364"/>
    <lineage>
        <taxon>Eukaryota</taxon>
        <taxon>Fungi</taxon>
        <taxon>Dikarya</taxon>
        <taxon>Basidiomycota</taxon>
        <taxon>Agaricomycotina</taxon>
        <taxon>Agaricomycetes</taxon>
        <taxon>Gloeophyllales</taxon>
        <taxon>Gloeophyllaceae</taxon>
        <taxon>Heliocybe</taxon>
    </lineage>
</organism>
<dbReference type="OrthoDB" id="3210731at2759"/>
<evidence type="ECO:0000256" key="1">
    <source>
        <dbReference type="SAM" id="MobiDB-lite"/>
    </source>
</evidence>
<keyword evidence="2" id="KW-1133">Transmembrane helix</keyword>
<evidence type="ECO:0000313" key="4">
    <source>
        <dbReference type="Proteomes" id="UP000305948"/>
    </source>
</evidence>
<evidence type="ECO:0000313" key="3">
    <source>
        <dbReference type="EMBL" id="TFK54657.1"/>
    </source>
</evidence>
<protein>
    <submittedName>
        <fullName evidence="3">Uncharacterized protein</fullName>
    </submittedName>
</protein>
<accession>A0A5C3NCR0</accession>
<name>A0A5C3NCR0_9AGAM</name>
<dbReference type="STRING" id="5364.A0A5C3NCR0"/>
<feature type="region of interest" description="Disordered" evidence="1">
    <location>
        <begin position="1"/>
        <end position="23"/>
    </location>
</feature>
<feature type="region of interest" description="Disordered" evidence="1">
    <location>
        <begin position="490"/>
        <end position="532"/>
    </location>
</feature>
<feature type="transmembrane region" description="Helical" evidence="2">
    <location>
        <begin position="946"/>
        <end position="965"/>
    </location>
</feature>
<proteinExistence type="predicted"/>
<keyword evidence="4" id="KW-1185">Reference proteome</keyword>
<dbReference type="EMBL" id="ML213505">
    <property type="protein sequence ID" value="TFK54657.1"/>
    <property type="molecule type" value="Genomic_DNA"/>
</dbReference>
<feature type="region of interest" description="Disordered" evidence="1">
    <location>
        <begin position="266"/>
        <end position="323"/>
    </location>
</feature>
<feature type="compositionally biased region" description="Low complexity" evidence="1">
    <location>
        <begin position="293"/>
        <end position="302"/>
    </location>
</feature>